<dbReference type="RefSeq" id="WP_073261111.1">
    <property type="nucleotide sequence ID" value="NZ_FRCS01000010.1"/>
</dbReference>
<name>A0A1M7RD46_9ACTN</name>
<dbReference type="CDD" id="cd10719">
    <property type="entry name" value="DnaJ_zf"/>
    <property type="match status" value="1"/>
</dbReference>
<keyword evidence="5 11" id="KW-0863">Zinc-finger</keyword>
<evidence type="ECO:0000313" key="15">
    <source>
        <dbReference type="EMBL" id="SHN44110.1"/>
    </source>
</evidence>
<keyword evidence="16" id="KW-1185">Reference proteome</keyword>
<dbReference type="OrthoDB" id="9779889at2"/>
<dbReference type="GO" id="GO:0031072">
    <property type="term" value="F:heat shock protein binding"/>
    <property type="evidence" value="ECO:0007669"/>
    <property type="project" value="InterPro"/>
</dbReference>
<gene>
    <name evidence="11" type="primary">dnaJ</name>
    <name evidence="15" type="ORF">SAMN05443668_11064</name>
</gene>
<feature type="binding site" evidence="11">
    <location>
        <position position="240"/>
    </location>
    <ligand>
        <name>Zn(2+)</name>
        <dbReference type="ChEBI" id="CHEBI:29105"/>
        <label>1</label>
    </ligand>
</feature>
<evidence type="ECO:0000256" key="9">
    <source>
        <dbReference type="ARBA" id="ARBA00061004"/>
    </source>
</evidence>
<dbReference type="InterPro" id="IPR001623">
    <property type="entry name" value="DnaJ_domain"/>
</dbReference>
<dbReference type="Pfam" id="PF00226">
    <property type="entry name" value="DnaJ"/>
    <property type="match status" value="1"/>
</dbReference>
<keyword evidence="2 11" id="KW-0235">DNA replication</keyword>
<dbReference type="HAMAP" id="MF_01152">
    <property type="entry name" value="DnaJ"/>
    <property type="match status" value="1"/>
</dbReference>
<dbReference type="InterPro" id="IPR012724">
    <property type="entry name" value="DnaJ"/>
</dbReference>
<dbReference type="Pfam" id="PF00684">
    <property type="entry name" value="DnaJ_CXXCXGXG"/>
    <property type="match status" value="1"/>
</dbReference>
<organism evidence="15 16">
    <name type="scientific">Cryptosporangium aurantiacum</name>
    <dbReference type="NCBI Taxonomy" id="134849"/>
    <lineage>
        <taxon>Bacteria</taxon>
        <taxon>Bacillati</taxon>
        <taxon>Actinomycetota</taxon>
        <taxon>Actinomycetes</taxon>
        <taxon>Cryptosporangiales</taxon>
        <taxon>Cryptosporangiaceae</taxon>
        <taxon>Cryptosporangium</taxon>
    </lineage>
</organism>
<keyword evidence="6 11" id="KW-0862">Zinc</keyword>
<feature type="binding site" evidence="11">
    <location>
        <position position="226"/>
    </location>
    <ligand>
        <name>Zn(2+)</name>
        <dbReference type="ChEBI" id="CHEBI:29105"/>
        <label>2</label>
    </ligand>
</feature>
<dbReference type="InterPro" id="IPR008971">
    <property type="entry name" value="HSP40/DnaJ_pept-bd"/>
</dbReference>
<feature type="binding site" evidence="11">
    <location>
        <position position="223"/>
    </location>
    <ligand>
        <name>Zn(2+)</name>
        <dbReference type="ChEBI" id="CHEBI:29105"/>
        <label>2</label>
    </ligand>
</feature>
<feature type="repeat" description="CXXCXGXG motif" evidence="11">
    <location>
        <begin position="237"/>
        <end position="244"/>
    </location>
</feature>
<dbReference type="GO" id="GO:0051082">
    <property type="term" value="F:unfolded protein binding"/>
    <property type="evidence" value="ECO:0007669"/>
    <property type="project" value="UniProtKB-UniRule"/>
</dbReference>
<comment type="subunit">
    <text evidence="11">Homodimer.</text>
</comment>
<evidence type="ECO:0000313" key="16">
    <source>
        <dbReference type="Proteomes" id="UP000184440"/>
    </source>
</evidence>
<evidence type="ECO:0000256" key="11">
    <source>
        <dbReference type="HAMAP-Rule" id="MF_01152"/>
    </source>
</evidence>
<dbReference type="SUPFAM" id="SSF57938">
    <property type="entry name" value="DnaJ/Hsp40 cysteine-rich domain"/>
    <property type="match status" value="1"/>
</dbReference>
<feature type="binding site" evidence="11">
    <location>
        <position position="204"/>
    </location>
    <ligand>
        <name>Zn(2+)</name>
        <dbReference type="ChEBI" id="CHEBI:29105"/>
        <label>2</label>
    </ligand>
</feature>
<feature type="binding site" evidence="11">
    <location>
        <position position="201"/>
    </location>
    <ligand>
        <name>Zn(2+)</name>
        <dbReference type="ChEBI" id="CHEBI:29105"/>
        <label>2</label>
    </ligand>
</feature>
<evidence type="ECO:0000256" key="12">
    <source>
        <dbReference type="PROSITE-ProRule" id="PRU00546"/>
    </source>
</evidence>
<dbReference type="InterPro" id="IPR036410">
    <property type="entry name" value="HSP_DnaJ_Cys-rich_dom_sf"/>
</dbReference>
<dbReference type="GO" id="GO:0005524">
    <property type="term" value="F:ATP binding"/>
    <property type="evidence" value="ECO:0007669"/>
    <property type="project" value="InterPro"/>
</dbReference>
<keyword evidence="8 11" id="KW-0143">Chaperone</keyword>
<keyword evidence="1 11" id="KW-0963">Cytoplasm</keyword>
<feature type="domain" description="CR-type" evidence="14">
    <location>
        <begin position="171"/>
        <end position="249"/>
    </location>
</feature>
<evidence type="ECO:0000259" key="13">
    <source>
        <dbReference type="PROSITE" id="PS50076"/>
    </source>
</evidence>
<dbReference type="PROSITE" id="PS50076">
    <property type="entry name" value="DNAJ_2"/>
    <property type="match status" value="1"/>
</dbReference>
<dbReference type="NCBIfam" id="TIGR02349">
    <property type="entry name" value="DnaJ_bact"/>
    <property type="match status" value="1"/>
</dbReference>
<dbReference type="GO" id="GO:0005737">
    <property type="term" value="C:cytoplasm"/>
    <property type="evidence" value="ECO:0007669"/>
    <property type="project" value="UniProtKB-SubCell"/>
</dbReference>
<dbReference type="AlphaFoldDB" id="A0A1M7RD46"/>
<dbReference type="PROSITE" id="PS51188">
    <property type="entry name" value="ZF_CR"/>
    <property type="match status" value="1"/>
</dbReference>
<dbReference type="PRINTS" id="PR00625">
    <property type="entry name" value="JDOMAIN"/>
</dbReference>
<feature type="binding site" evidence="11">
    <location>
        <position position="184"/>
    </location>
    <ligand>
        <name>Zn(2+)</name>
        <dbReference type="ChEBI" id="CHEBI:29105"/>
        <label>1</label>
    </ligand>
</feature>
<evidence type="ECO:0000256" key="10">
    <source>
        <dbReference type="ARBA" id="ARBA00067609"/>
    </source>
</evidence>
<dbReference type="GO" id="GO:0008270">
    <property type="term" value="F:zinc ion binding"/>
    <property type="evidence" value="ECO:0007669"/>
    <property type="project" value="UniProtKB-UniRule"/>
</dbReference>
<dbReference type="FunFam" id="2.10.230.10:FF:000002">
    <property type="entry name" value="Molecular chaperone DnaJ"/>
    <property type="match status" value="1"/>
</dbReference>
<feature type="repeat" description="CXXCXGXG motif" evidence="11">
    <location>
        <begin position="201"/>
        <end position="208"/>
    </location>
</feature>
<dbReference type="GO" id="GO:0009408">
    <property type="term" value="P:response to heat"/>
    <property type="evidence" value="ECO:0007669"/>
    <property type="project" value="InterPro"/>
</dbReference>
<feature type="binding site" evidence="11">
    <location>
        <position position="187"/>
    </location>
    <ligand>
        <name>Zn(2+)</name>
        <dbReference type="ChEBI" id="CHEBI:29105"/>
        <label>1</label>
    </ligand>
</feature>
<dbReference type="InterPro" id="IPR001305">
    <property type="entry name" value="HSP_DnaJ_Cys-rich_dom"/>
</dbReference>
<dbReference type="PANTHER" id="PTHR43096">
    <property type="entry name" value="DNAJ HOMOLOG 1, MITOCHONDRIAL-RELATED"/>
    <property type="match status" value="1"/>
</dbReference>
<comment type="domain">
    <text evidence="11">The J domain is necessary and sufficient to stimulate DnaK ATPase activity. Zinc center 1 plays an important role in the autonomous, DnaK-independent chaperone activity of DnaJ. Zinc center 2 is essential for interaction with DnaK and for DnaJ activity.</text>
</comment>
<keyword evidence="7 11" id="KW-0346">Stress response</keyword>
<dbReference type="Proteomes" id="UP000184440">
    <property type="component" value="Unassembled WGS sequence"/>
</dbReference>
<evidence type="ECO:0000256" key="5">
    <source>
        <dbReference type="ARBA" id="ARBA00022771"/>
    </source>
</evidence>
<dbReference type="Gene3D" id="2.10.230.10">
    <property type="entry name" value="Heat shock protein DnaJ, cysteine-rich domain"/>
    <property type="match status" value="1"/>
</dbReference>
<dbReference type="GO" id="GO:0006260">
    <property type="term" value="P:DNA replication"/>
    <property type="evidence" value="ECO:0007669"/>
    <property type="project" value="UniProtKB-KW"/>
</dbReference>
<dbReference type="EMBL" id="FRCS01000010">
    <property type="protein sequence ID" value="SHN44110.1"/>
    <property type="molecule type" value="Genomic_DNA"/>
</dbReference>
<evidence type="ECO:0000256" key="3">
    <source>
        <dbReference type="ARBA" id="ARBA00022723"/>
    </source>
</evidence>
<dbReference type="SUPFAM" id="SSF46565">
    <property type="entry name" value="Chaperone J-domain"/>
    <property type="match status" value="1"/>
</dbReference>
<evidence type="ECO:0000256" key="8">
    <source>
        <dbReference type="ARBA" id="ARBA00023186"/>
    </source>
</evidence>
<feature type="zinc finger region" description="CR-type" evidence="12">
    <location>
        <begin position="171"/>
        <end position="249"/>
    </location>
</feature>
<evidence type="ECO:0000256" key="7">
    <source>
        <dbReference type="ARBA" id="ARBA00023016"/>
    </source>
</evidence>
<dbReference type="Gene3D" id="2.60.260.20">
    <property type="entry name" value="Urease metallochaperone UreE, N-terminal domain"/>
    <property type="match status" value="2"/>
</dbReference>
<reference evidence="15 16" key="1">
    <citation type="submission" date="2016-11" db="EMBL/GenBank/DDBJ databases">
        <authorList>
            <person name="Jaros S."/>
            <person name="Januszkiewicz K."/>
            <person name="Wedrychowicz H."/>
        </authorList>
    </citation>
    <scope>NUCLEOTIDE SEQUENCE [LARGE SCALE GENOMIC DNA]</scope>
    <source>
        <strain evidence="15 16">DSM 46144</strain>
    </source>
</reference>
<dbReference type="PANTHER" id="PTHR43096:SF54">
    <property type="entry name" value="CHAPERONE PROTEIN DNAJ 1"/>
    <property type="match status" value="1"/>
</dbReference>
<dbReference type="CDD" id="cd10747">
    <property type="entry name" value="DnaJ_C"/>
    <property type="match status" value="1"/>
</dbReference>
<feature type="repeat" description="CXXCXGXG motif" evidence="11">
    <location>
        <begin position="184"/>
        <end position="191"/>
    </location>
</feature>
<dbReference type="STRING" id="134849.SAMN05443668_11064"/>
<evidence type="ECO:0000256" key="1">
    <source>
        <dbReference type="ARBA" id="ARBA00022490"/>
    </source>
</evidence>
<accession>A0A1M7RD46</accession>
<comment type="similarity">
    <text evidence="9 11">Belongs to the DnaJ family.</text>
</comment>
<dbReference type="Pfam" id="PF01556">
    <property type="entry name" value="DnaJ_C"/>
    <property type="match status" value="1"/>
</dbReference>
<evidence type="ECO:0000256" key="2">
    <source>
        <dbReference type="ARBA" id="ARBA00022705"/>
    </source>
</evidence>
<dbReference type="SMART" id="SM00271">
    <property type="entry name" value="DnaJ"/>
    <property type="match status" value="1"/>
</dbReference>
<dbReference type="Gene3D" id="1.10.287.110">
    <property type="entry name" value="DnaJ domain"/>
    <property type="match status" value="1"/>
</dbReference>
<evidence type="ECO:0000259" key="14">
    <source>
        <dbReference type="PROSITE" id="PS51188"/>
    </source>
</evidence>
<feature type="binding site" evidence="11">
    <location>
        <position position="237"/>
    </location>
    <ligand>
        <name>Zn(2+)</name>
        <dbReference type="ChEBI" id="CHEBI:29105"/>
        <label>1</label>
    </ligand>
</feature>
<feature type="domain" description="J" evidence="13">
    <location>
        <begin position="10"/>
        <end position="75"/>
    </location>
</feature>
<evidence type="ECO:0000256" key="6">
    <source>
        <dbReference type="ARBA" id="ARBA00022833"/>
    </source>
</evidence>
<dbReference type="InterPro" id="IPR036869">
    <property type="entry name" value="J_dom_sf"/>
</dbReference>
<dbReference type="GO" id="GO:0042026">
    <property type="term" value="P:protein refolding"/>
    <property type="evidence" value="ECO:0007669"/>
    <property type="project" value="TreeGrafter"/>
</dbReference>
<keyword evidence="3 11" id="KW-0479">Metal-binding</keyword>
<dbReference type="FunFam" id="2.60.260.20:FF:000013">
    <property type="entry name" value="DnaJ subfamily B member 11"/>
    <property type="match status" value="1"/>
</dbReference>
<proteinExistence type="inferred from homology"/>
<comment type="cofactor">
    <cofactor evidence="11">
        <name>Zn(2+)</name>
        <dbReference type="ChEBI" id="CHEBI:29105"/>
    </cofactor>
    <text evidence="11">Binds 2 Zn(2+) ions per monomer.</text>
</comment>
<dbReference type="SUPFAM" id="SSF49493">
    <property type="entry name" value="HSP40/DnaJ peptide-binding domain"/>
    <property type="match status" value="2"/>
</dbReference>
<sequence length="401" mass="41957">MSTKDWIEKDYYSVLGVAKDASPDVIKRAYRKLARDLHPDKNPGNSEAEARFKEVSEAYGVLSDERKRREYDEARTLFGSGAFRRQAGAGGFGGTGPGGMPFDFTDLFNASQGAGGAGAPGPAGGAHRARGGGLGDLFGAMFGGGRQPGSSNRGGDIETEATLDFAEAARGVTVPLRLHAPGVCETCHGNGAKPGTKPRTCPLCLGTGLVSRNQGAFSFSEPCRECQGAGTVVDEKCPDCKGTGGITKTRTMHVRIPAGVSDGQRIRLKGKGQPGQRGGPPGDLYVVVHVRQHTLFGRSGLNLTLTVPVTFPEAVTGTELRVPTLDGSVTLRIPPGTPSGRILRVRGKGVRKGDAPPGDLLVTIEVEVPNNLNEAARKALADFAAATPGNPRAHLEREGAR</sequence>
<protein>
    <recommendedName>
        <fullName evidence="10 11">Chaperone protein DnaJ</fullName>
    </recommendedName>
</protein>
<dbReference type="InterPro" id="IPR002939">
    <property type="entry name" value="DnaJ_C"/>
</dbReference>
<comment type="function">
    <text evidence="11">Participates actively in the response to hyperosmotic and heat shock by preventing the aggregation of stress-denatured proteins and by disaggregating proteins, also in an autonomous, DnaK-independent fashion. Unfolded proteins bind initially to DnaJ; upon interaction with the DnaJ-bound protein, DnaK hydrolyzes its bound ATP, resulting in the formation of a stable complex. GrpE releases ADP from DnaK; ATP binding to DnaK triggers the release of the substrate protein, thus completing the reaction cycle. Several rounds of ATP-dependent interactions between DnaJ, DnaK and GrpE are required for fully efficient folding. Also involved, together with DnaK and GrpE, in the DNA replication of plasmids through activation of initiation proteins.</text>
</comment>
<keyword evidence="4 11" id="KW-0677">Repeat</keyword>
<evidence type="ECO:0000256" key="4">
    <source>
        <dbReference type="ARBA" id="ARBA00022737"/>
    </source>
</evidence>
<feature type="repeat" description="CXXCXGXG motif" evidence="11">
    <location>
        <begin position="223"/>
        <end position="230"/>
    </location>
</feature>
<comment type="subcellular location">
    <subcellularLocation>
        <location evidence="11">Cytoplasm</location>
    </subcellularLocation>
</comment>
<dbReference type="CDD" id="cd06257">
    <property type="entry name" value="DnaJ"/>
    <property type="match status" value="1"/>
</dbReference>